<reference evidence="1" key="2">
    <citation type="journal article" date="2015" name="Data Brief">
        <title>Shoot transcriptome of the giant reed, Arundo donax.</title>
        <authorList>
            <person name="Barrero R.A."/>
            <person name="Guerrero F.D."/>
            <person name="Moolhuijzen P."/>
            <person name="Goolsby J.A."/>
            <person name="Tidwell J."/>
            <person name="Bellgard S.E."/>
            <person name="Bellgard M.I."/>
        </authorList>
    </citation>
    <scope>NUCLEOTIDE SEQUENCE</scope>
    <source>
        <tissue evidence="1">Shoot tissue taken approximately 20 cm above the soil surface</tissue>
    </source>
</reference>
<dbReference type="AlphaFoldDB" id="A0A0A9ECV9"/>
<accession>A0A0A9ECV9</accession>
<reference evidence="1" key="1">
    <citation type="submission" date="2014-09" db="EMBL/GenBank/DDBJ databases">
        <authorList>
            <person name="Magalhaes I.L.F."/>
            <person name="Oliveira U."/>
            <person name="Santos F.R."/>
            <person name="Vidigal T.H.D.A."/>
            <person name="Brescovit A.D."/>
            <person name="Santos A.J."/>
        </authorList>
    </citation>
    <scope>NUCLEOTIDE SEQUENCE</scope>
    <source>
        <tissue evidence="1">Shoot tissue taken approximately 20 cm above the soil surface</tissue>
    </source>
</reference>
<organism evidence="1">
    <name type="scientific">Arundo donax</name>
    <name type="common">Giant reed</name>
    <name type="synonym">Donax arundinaceus</name>
    <dbReference type="NCBI Taxonomy" id="35708"/>
    <lineage>
        <taxon>Eukaryota</taxon>
        <taxon>Viridiplantae</taxon>
        <taxon>Streptophyta</taxon>
        <taxon>Embryophyta</taxon>
        <taxon>Tracheophyta</taxon>
        <taxon>Spermatophyta</taxon>
        <taxon>Magnoliopsida</taxon>
        <taxon>Liliopsida</taxon>
        <taxon>Poales</taxon>
        <taxon>Poaceae</taxon>
        <taxon>PACMAD clade</taxon>
        <taxon>Arundinoideae</taxon>
        <taxon>Arundineae</taxon>
        <taxon>Arundo</taxon>
    </lineage>
</organism>
<evidence type="ECO:0000313" key="1">
    <source>
        <dbReference type="EMBL" id="JAD97906.1"/>
    </source>
</evidence>
<dbReference type="EMBL" id="GBRH01199989">
    <property type="protein sequence ID" value="JAD97906.1"/>
    <property type="molecule type" value="Transcribed_RNA"/>
</dbReference>
<name>A0A0A9ECV9_ARUDO</name>
<protein>
    <submittedName>
        <fullName evidence="1">Uncharacterized protein</fullName>
    </submittedName>
</protein>
<proteinExistence type="predicted"/>
<sequence length="34" mass="3576">MAGVLQSQAPDICFNGSISTDEAMPFLSCTLVTQ</sequence>